<reference evidence="3 4" key="1">
    <citation type="submission" date="2014-07" db="EMBL/GenBank/DDBJ databases">
        <title>Porphyromonadaceae bacterium OUH 334697 = ATCC BAA-2682 = DSM 28341 draft genome.</title>
        <authorList>
            <person name="Sydenham T.V."/>
            <person name="Hasman H."/>
            <person name="Justesen U.S."/>
        </authorList>
    </citation>
    <scope>NUCLEOTIDE SEQUENCE [LARGE SCALE GENOMIC DNA]</scope>
    <source>
        <strain evidence="3 4">OUH 334697</strain>
    </source>
</reference>
<proteinExistence type="predicted"/>
<evidence type="ECO:0000256" key="1">
    <source>
        <dbReference type="SAM" id="Phobius"/>
    </source>
</evidence>
<gene>
    <name evidence="3" type="ORF">IE90_08740</name>
</gene>
<keyword evidence="1" id="KW-1133">Transmembrane helix</keyword>
<dbReference type="InterPro" id="IPR033803">
    <property type="entry name" value="CBD-like_Golvesin-Xly"/>
</dbReference>
<evidence type="ECO:0000313" key="4">
    <source>
        <dbReference type="Proteomes" id="UP000031937"/>
    </source>
</evidence>
<comment type="caution">
    <text evidence="3">The sequence shown here is derived from an EMBL/GenBank/DDBJ whole genome shotgun (WGS) entry which is preliminary data.</text>
</comment>
<feature type="transmembrane region" description="Helical" evidence="1">
    <location>
        <begin position="256"/>
        <end position="275"/>
    </location>
</feature>
<protein>
    <recommendedName>
        <fullName evidence="2">Golvesin/Xly CBD-like domain-containing protein</fullName>
    </recommendedName>
</protein>
<dbReference type="AlphaFoldDB" id="A0AB34R350"/>
<feature type="domain" description="Golvesin/Xly CBD-like" evidence="2">
    <location>
        <begin position="963"/>
        <end position="1094"/>
    </location>
</feature>
<feature type="transmembrane region" description="Helical" evidence="1">
    <location>
        <begin position="143"/>
        <end position="167"/>
    </location>
</feature>
<name>A0AB34R350_9PORP</name>
<keyword evidence="1" id="KW-0472">Membrane</keyword>
<organism evidence="3 4">
    <name type="scientific">Sanguibacteroides justesenii</name>
    <dbReference type="NCBI Taxonomy" id="1547597"/>
    <lineage>
        <taxon>Bacteria</taxon>
        <taxon>Pseudomonadati</taxon>
        <taxon>Bacteroidota</taxon>
        <taxon>Bacteroidia</taxon>
        <taxon>Bacteroidales</taxon>
        <taxon>Porphyromonadaceae</taxon>
        <taxon>Sanguibacteroides</taxon>
    </lineage>
</organism>
<dbReference type="Pfam" id="PF25275">
    <property type="entry name" value="Golvesin_C"/>
    <property type="match status" value="1"/>
</dbReference>
<feature type="transmembrane region" description="Helical" evidence="1">
    <location>
        <begin position="61"/>
        <end position="82"/>
    </location>
</feature>
<accession>A0AB34R350</accession>
<feature type="transmembrane region" description="Helical" evidence="1">
    <location>
        <begin position="103"/>
        <end position="131"/>
    </location>
</feature>
<dbReference type="Proteomes" id="UP000031937">
    <property type="component" value="Unassembled WGS sequence"/>
</dbReference>
<sequence>MSTRDIFPVVIHEIKQQSRSWIFRFFALFSLVGIVSCHVYWQGPGGENWKMMALPCSMPLVNAYLYSVVQSLFLAVMMAEIPRRLSRPGALESLQARPAGNTAFYWGIVTGNLVLFGLVNVTVILLSIFLVNLTSLAPVGWGYYLFYLLTLNLPSWLLVAGFSLWVSSATGSRYLAITLAVAWLIGSLFWLPYFQHGTLDYTGSGVPNLFSWLVGHVNLSRYLLHRSIYTLVGLGFLAWGVKYMRRLPNRSSTRNLHASGGILLVLAGLGCGVLLEYSHYRDRSVRSEYRSSFERNWREVTCRVRRHDIRLRQTGKGLKAESDLLVYNPGKRDLNRIVLFLNPGLRVLSVKSGDNALSHDRDGQFVLIDRSLAPGDTLSLRLAYEGKIDDRYCDLHLSSEEHEDVFHGDRFFPTGRRGAFVEHNFLLLTPACTWYPVAIPPVNPFMPLATGRDFTLFTLIVENPSQQTILSQGVPERLKNGIRFTSRNPLNGISLYGANVKNYNLPVDKTFGFHVNLTGWGERLKMIFSGTSRDAFSRLCKNPPVYWYDYRNFLSMSWYEPGWPYLYLSEVPVSFHLSSHEGKSSGGLVEPGMVFFHERGFDLDMTGVMKAGKVKTGEDFLSACDDLHSRLINGVIRQRGSHPLLNLGRQKVKVTYVADSPVRTLGADRNAWVYSLKYPFMGKVFERLGGQTRVMNKSQSISGMIFAGQKSFHDYFTGRTLLDFLSDSGSERGIRNQVFYMKTQDLLIRLTLRVPERELRYCLDSLYRHARGEMDYDSLLERWGTRWGFDMNRLVEDWMATRHEQYFKMRDEVVLYDPVTGLSKLEGKIMNAGKTGGVVSIEYGSVAEIDRVSCYIEPGEVKSFSFVVRGDSFHLNTWLSTNRPNFFRFPARKNRECREPWELGGEWRTIPVEEFLASENENELVVDDQDAGFELVDGNLTWFQKWFRKAPRVRNFQDGETSRWEQVITMEAEGDSIRGCYCIGGGEGKSTATWRVNLPGAGRYRVVAKVYKKLLVPGFAPPGGVVNHYTVFHGDKKEEVAVDLDIAIPKRVGSPGWASLGEYDFPAGEARVVLSDKDLQKRKDVAIVADAVKWIKID</sequence>
<evidence type="ECO:0000259" key="2">
    <source>
        <dbReference type="Pfam" id="PF25275"/>
    </source>
</evidence>
<feature type="transmembrane region" description="Helical" evidence="1">
    <location>
        <begin position="21"/>
        <end position="41"/>
    </location>
</feature>
<evidence type="ECO:0000313" key="3">
    <source>
        <dbReference type="EMBL" id="KIO45480.1"/>
    </source>
</evidence>
<dbReference type="RefSeq" id="WP_041503415.1">
    <property type="nucleotide sequence ID" value="NZ_JPIT01000018.1"/>
</dbReference>
<dbReference type="EMBL" id="JPIT01000018">
    <property type="protein sequence ID" value="KIO45480.1"/>
    <property type="molecule type" value="Genomic_DNA"/>
</dbReference>
<keyword evidence="1" id="KW-0812">Transmembrane</keyword>
<feature type="transmembrane region" description="Helical" evidence="1">
    <location>
        <begin position="174"/>
        <end position="193"/>
    </location>
</feature>
<feature type="transmembrane region" description="Helical" evidence="1">
    <location>
        <begin position="227"/>
        <end position="244"/>
    </location>
</feature>